<organism evidence="2 3">
    <name type="scientific">Rhodococcoides fascians</name>
    <name type="common">Rhodococcus fascians</name>
    <dbReference type="NCBI Taxonomy" id="1828"/>
    <lineage>
        <taxon>Bacteria</taxon>
        <taxon>Bacillati</taxon>
        <taxon>Actinomycetota</taxon>
        <taxon>Actinomycetes</taxon>
        <taxon>Mycobacteriales</taxon>
        <taxon>Nocardiaceae</taxon>
        <taxon>Rhodococcoides</taxon>
    </lineage>
</organism>
<dbReference type="Proteomes" id="UP000076038">
    <property type="component" value="Chromosome"/>
</dbReference>
<keyword evidence="3" id="KW-1185">Reference proteome</keyword>
<name>A0A143QRC7_RHOFA</name>
<reference evidence="3" key="2">
    <citation type="submission" date="2016-04" db="EMBL/GenBank/DDBJ databases">
        <title>Complete Genome and Plasmid Sequences for Rhodococcus fascians D188 and Draft Sequences for Rhodococcus spp. Isolates PBTS 1 and PBTS 2.</title>
        <authorList>
            <person name="Stamer R."/>
            <person name="Vereecke D."/>
            <person name="Zhang Y."/>
            <person name="Schilkey F."/>
            <person name="Devitt N."/>
            <person name="Randall J."/>
        </authorList>
    </citation>
    <scope>NUCLEOTIDE SEQUENCE [LARGE SCALE GENOMIC DNA]</scope>
    <source>
        <strain evidence="3">PBTS2</strain>
    </source>
</reference>
<keyword evidence="1" id="KW-0472">Membrane</keyword>
<dbReference type="EMBL" id="CP015220">
    <property type="protein sequence ID" value="AMY25550.1"/>
    <property type="molecule type" value="Genomic_DNA"/>
</dbReference>
<keyword evidence="1" id="KW-1133">Transmembrane helix</keyword>
<sequence>MTYTSNQVSRRTVPALRTVDVAGVDWPLYKLEAVAVGLVVFVATLALVGSLQAAVLGGAAVAVAAWWTLRLTEVHPARTGSPRQAAGPQ</sequence>
<dbReference type="AlphaFoldDB" id="A0A143QRC7"/>
<accession>A0A143QRC7</accession>
<dbReference type="RefSeq" id="WP_052054873.1">
    <property type="nucleotide sequence ID" value="NZ_CP015220.1"/>
</dbReference>
<feature type="transmembrane region" description="Helical" evidence="1">
    <location>
        <begin position="36"/>
        <end position="69"/>
    </location>
</feature>
<evidence type="ECO:0000313" key="3">
    <source>
        <dbReference type="Proteomes" id="UP000076038"/>
    </source>
</evidence>
<evidence type="ECO:0000256" key="1">
    <source>
        <dbReference type="SAM" id="Phobius"/>
    </source>
</evidence>
<reference evidence="2 3" key="1">
    <citation type="journal article" date="2016" name="Genome Announc.">
        <title>Complete Genome and Plasmid Sequences for Rhodococcus fascians D188 and Draft Sequences for Rhodococcus Isolates PBTS 1 and PBTS 2.</title>
        <authorList>
            <person name="Stamler R.A."/>
            <person name="Vereecke D."/>
            <person name="Zhang Y."/>
            <person name="Schilkey F."/>
            <person name="Devitt N."/>
            <person name="Randall J.J."/>
        </authorList>
    </citation>
    <scope>NUCLEOTIDE SEQUENCE [LARGE SCALE GENOMIC DNA]</scope>
    <source>
        <strain evidence="2 3">PBTS2</strain>
    </source>
</reference>
<evidence type="ECO:0000313" key="2">
    <source>
        <dbReference type="EMBL" id="AMY25550.1"/>
    </source>
</evidence>
<proteinExistence type="predicted"/>
<keyword evidence="1" id="KW-0812">Transmembrane</keyword>
<protein>
    <submittedName>
        <fullName evidence="2">Uncharacterized protein</fullName>
    </submittedName>
</protein>
<dbReference type="OrthoDB" id="4483248at2"/>
<dbReference type="KEGG" id="rhs:A3Q41_04274"/>
<gene>
    <name evidence="2" type="ORF">A3Q41_04274</name>
</gene>